<evidence type="ECO:0000256" key="5">
    <source>
        <dbReference type="ARBA" id="ARBA00022598"/>
    </source>
</evidence>
<dbReference type="InterPro" id="IPR013785">
    <property type="entry name" value="Aldolase_TIM"/>
</dbReference>
<dbReference type="NCBIfam" id="NF006696">
    <property type="entry name" value="PRK09243.1-3"/>
    <property type="match status" value="1"/>
</dbReference>
<feature type="domain" description="Nicotinate phosphoribosyltransferase N-terminal" evidence="11">
    <location>
        <begin position="4"/>
        <end position="126"/>
    </location>
</feature>
<evidence type="ECO:0000256" key="3">
    <source>
        <dbReference type="ARBA" id="ARBA00013236"/>
    </source>
</evidence>
<keyword evidence="7 9" id="KW-0808">Transferase</keyword>
<dbReference type="InterPro" id="IPR041525">
    <property type="entry name" value="N/Namide_PRibTrfase"/>
</dbReference>
<dbReference type="PIRSF" id="PIRSF000484">
    <property type="entry name" value="NAPRT"/>
    <property type="match status" value="1"/>
</dbReference>
<evidence type="ECO:0000313" key="13">
    <source>
        <dbReference type="Proteomes" id="UP001163203"/>
    </source>
</evidence>
<dbReference type="NCBIfam" id="TIGR01513">
    <property type="entry name" value="NAPRTase_put"/>
    <property type="match status" value="1"/>
</dbReference>
<dbReference type="InterPro" id="IPR040727">
    <property type="entry name" value="NAPRTase_N"/>
</dbReference>
<evidence type="ECO:0000256" key="7">
    <source>
        <dbReference type="ARBA" id="ARBA00022679"/>
    </source>
</evidence>
<dbReference type="Proteomes" id="UP001163203">
    <property type="component" value="Chromosome"/>
</dbReference>
<evidence type="ECO:0000256" key="1">
    <source>
        <dbReference type="ARBA" id="ARBA00004952"/>
    </source>
</evidence>
<keyword evidence="6 9" id="KW-0662">Pyridine nucleotide biosynthesis</keyword>
<keyword evidence="5 9" id="KW-0436">Ligase</keyword>
<dbReference type="NCBIfam" id="NF009131">
    <property type="entry name" value="PRK12484.1"/>
    <property type="match status" value="1"/>
</dbReference>
<feature type="domain" description="Nicotinate/nicotinamide phosphoribosyltransferase" evidence="10">
    <location>
        <begin position="147"/>
        <end position="311"/>
    </location>
</feature>
<evidence type="ECO:0000256" key="2">
    <source>
        <dbReference type="ARBA" id="ARBA00010897"/>
    </source>
</evidence>
<proteinExistence type="inferred from homology"/>
<dbReference type="Pfam" id="PF17767">
    <property type="entry name" value="NAPRTase_N"/>
    <property type="match status" value="1"/>
</dbReference>
<dbReference type="EMBL" id="CP113836">
    <property type="protein sequence ID" value="WAL63570.1"/>
    <property type="molecule type" value="Genomic_DNA"/>
</dbReference>
<dbReference type="Pfam" id="PF04095">
    <property type="entry name" value="NAPRTase"/>
    <property type="match status" value="1"/>
</dbReference>
<keyword evidence="13" id="KW-1185">Reference proteome</keyword>
<dbReference type="Gene3D" id="3.20.20.70">
    <property type="entry name" value="Aldolase class I"/>
    <property type="match status" value="1"/>
</dbReference>
<dbReference type="PANTHER" id="PTHR11098:SF1">
    <property type="entry name" value="NICOTINATE PHOSPHORIBOSYLTRANSFERASE"/>
    <property type="match status" value="1"/>
</dbReference>
<dbReference type="RefSeq" id="WP_268753810.1">
    <property type="nucleotide sequence ID" value="NZ_CP113836.1"/>
</dbReference>
<gene>
    <name evidence="12" type="ORF">ORV05_21450</name>
</gene>
<dbReference type="CDD" id="cd01570">
    <property type="entry name" value="NAPRTase_A"/>
    <property type="match status" value="1"/>
</dbReference>
<protein>
    <recommendedName>
        <fullName evidence="3 9">Nicotinate phosphoribosyltransferase</fullName>
        <ecNumber evidence="3 9">6.3.4.21</ecNumber>
    </recommendedName>
</protein>
<dbReference type="InterPro" id="IPR036068">
    <property type="entry name" value="Nicotinate_pribotase-like_C"/>
</dbReference>
<keyword evidence="4" id="KW-0597">Phosphoprotein</keyword>
<accession>A0ABY7AUE8</accession>
<comment type="similarity">
    <text evidence="2 9">Belongs to the NAPRTase family.</text>
</comment>
<comment type="pathway">
    <text evidence="1 9">Cofactor biosynthesis; NAD(+) biosynthesis; nicotinate D-ribonucleotide from nicotinate: step 1/1.</text>
</comment>
<name>A0ABY7AUE8_9PSEU</name>
<comment type="catalytic activity">
    <reaction evidence="8 9">
        <text>5-phospho-alpha-D-ribose 1-diphosphate + nicotinate + ATP + H2O = nicotinate beta-D-ribonucleotide + ADP + phosphate + diphosphate</text>
        <dbReference type="Rhea" id="RHEA:36163"/>
        <dbReference type="ChEBI" id="CHEBI:15377"/>
        <dbReference type="ChEBI" id="CHEBI:30616"/>
        <dbReference type="ChEBI" id="CHEBI:32544"/>
        <dbReference type="ChEBI" id="CHEBI:33019"/>
        <dbReference type="ChEBI" id="CHEBI:43474"/>
        <dbReference type="ChEBI" id="CHEBI:57502"/>
        <dbReference type="ChEBI" id="CHEBI:58017"/>
        <dbReference type="ChEBI" id="CHEBI:456216"/>
        <dbReference type="EC" id="6.3.4.21"/>
    </reaction>
</comment>
<dbReference type="SUPFAM" id="SSF51690">
    <property type="entry name" value="Nicotinate/Quinolinate PRTase C-terminal domain-like"/>
    <property type="match status" value="1"/>
</dbReference>
<dbReference type="PANTHER" id="PTHR11098">
    <property type="entry name" value="NICOTINATE PHOSPHORIBOSYLTRANSFERASE"/>
    <property type="match status" value="1"/>
</dbReference>
<dbReference type="GO" id="GO:0016757">
    <property type="term" value="F:glycosyltransferase activity"/>
    <property type="evidence" value="ECO:0007669"/>
    <property type="project" value="UniProtKB-KW"/>
</dbReference>
<organism evidence="12 13">
    <name type="scientific">Amycolatopsis cynarae</name>
    <dbReference type="NCBI Taxonomy" id="2995223"/>
    <lineage>
        <taxon>Bacteria</taxon>
        <taxon>Bacillati</taxon>
        <taxon>Actinomycetota</taxon>
        <taxon>Actinomycetes</taxon>
        <taxon>Pseudonocardiales</taxon>
        <taxon>Pseudonocardiaceae</taxon>
        <taxon>Amycolatopsis</taxon>
    </lineage>
</organism>
<reference evidence="12" key="1">
    <citation type="submission" date="2022-11" db="EMBL/GenBank/DDBJ databases">
        <authorList>
            <person name="Mo P."/>
        </authorList>
    </citation>
    <scope>NUCLEOTIDE SEQUENCE</scope>
    <source>
        <strain evidence="12">HUAS 11-8</strain>
    </source>
</reference>
<evidence type="ECO:0000259" key="10">
    <source>
        <dbReference type="Pfam" id="PF04095"/>
    </source>
</evidence>
<comment type="function">
    <text evidence="9">Catalyzes the first step in the biosynthesis of NAD from nicotinic acid, the ATP-dependent synthesis of beta-nicotinate D-ribonucleotide from nicotinate and 5-phospho-D-ribose 1-phosphate.</text>
</comment>
<evidence type="ECO:0000256" key="4">
    <source>
        <dbReference type="ARBA" id="ARBA00022553"/>
    </source>
</evidence>
<sequence length="442" mass="47688">MTGLHTDLYEIRMAASYLRRGMTGPATFSLFARALPRDRGFLVCAGLADCLDFLARFHFDDEELDYLREELRLPDDDLDALANLVFDGDVWAIPEGSAVFPDEPLLEVTAPLPQAQLMETALLNFVTFSTAVATKAARCRIAAGGAELVDFSARRTHGVNAAFAAARLSAMVGFAGTSHVASAARFGLRPVGTMAHSYVQAFAGEREAFRAFAEDFPEAAVFLVDTYDTPAGVLTAADVAKTLDLPGERVGVRLDSGDLDALSRAARKILDDEGLPDARIMASGGLDEHAIARLTAAGAPIDSYGVGTKMGVSADAPSLDTAYKLVEYAGRPLMKRSPGKATLPGPKQVYRGEPGEPDVLALRTEPPLEGYRPLLTRVMWAGERVGSGHELFDARTRFEHDLAWLPEAALRLRDPEPVPVRRSARLDDLLARTLRTLPPPGE</sequence>
<keyword evidence="12" id="KW-0328">Glycosyltransferase</keyword>
<comment type="PTM">
    <text evidence="9">Transiently phosphorylated on a His residue during the reaction cycle. Phosphorylation strongly increases the affinity for substrates and increases the rate of nicotinate D-ribonucleotide production. Dephosphorylation regenerates the low-affinity form of the enzyme, leading to product release.</text>
</comment>
<evidence type="ECO:0000256" key="8">
    <source>
        <dbReference type="ARBA" id="ARBA00048668"/>
    </source>
</evidence>
<evidence type="ECO:0000256" key="9">
    <source>
        <dbReference type="RuleBase" id="RU365100"/>
    </source>
</evidence>
<evidence type="ECO:0000313" key="12">
    <source>
        <dbReference type="EMBL" id="WAL63570.1"/>
    </source>
</evidence>
<evidence type="ECO:0000256" key="6">
    <source>
        <dbReference type="ARBA" id="ARBA00022642"/>
    </source>
</evidence>
<dbReference type="GO" id="GO:0004516">
    <property type="term" value="F:nicotinate phosphoribosyltransferase activity"/>
    <property type="evidence" value="ECO:0007669"/>
    <property type="project" value="UniProtKB-EC"/>
</dbReference>
<dbReference type="SUPFAM" id="SSF54675">
    <property type="entry name" value="Nicotinate/Quinolinate PRTase N-terminal domain-like"/>
    <property type="match status" value="1"/>
</dbReference>
<dbReference type="InterPro" id="IPR006405">
    <property type="entry name" value="Nic_PRibTrfase_pncB"/>
</dbReference>
<dbReference type="EC" id="6.3.4.21" evidence="3 9"/>
<dbReference type="Gene3D" id="3.20.140.10">
    <property type="entry name" value="nicotinate phosphoribosyltransferase"/>
    <property type="match status" value="1"/>
</dbReference>
<evidence type="ECO:0000259" key="11">
    <source>
        <dbReference type="Pfam" id="PF17767"/>
    </source>
</evidence>
<dbReference type="InterPro" id="IPR007229">
    <property type="entry name" value="Nic_PRibTrfase-Fam"/>
</dbReference>